<proteinExistence type="predicted"/>
<evidence type="ECO:0000313" key="3">
    <source>
        <dbReference type="Proteomes" id="UP001066276"/>
    </source>
</evidence>
<dbReference type="EMBL" id="JANPWB010000012">
    <property type="protein sequence ID" value="KAJ1118373.1"/>
    <property type="molecule type" value="Genomic_DNA"/>
</dbReference>
<sequence>MSPQCNIKKEATVKDLFHKKSDKAPSPPPPSDSPAADGPHSEEAPFTRAFLEHLFETLSKDFATLKQDIPMEVKDLRHEIGDLAHCVNSLEQTYDSRKEELDGYCCELLELRDKNQKLWYQLEDLENRSRSSNICIKRVQLQAIPGNLADYAIRLFGHVAPALADQEIILDRTHHSGHLAGSAGQAQDILTCPHYYHQKELTMAVTHHRSVIDFKGLKLWLYQDLSPITLQQRWVV</sequence>
<name>A0AAV7NQL9_PLEWA</name>
<feature type="region of interest" description="Disordered" evidence="1">
    <location>
        <begin position="1"/>
        <end position="42"/>
    </location>
</feature>
<reference evidence="2" key="1">
    <citation type="journal article" date="2022" name="bioRxiv">
        <title>Sequencing and chromosome-scale assembly of the giantPleurodeles waltlgenome.</title>
        <authorList>
            <person name="Brown T."/>
            <person name="Elewa A."/>
            <person name="Iarovenko S."/>
            <person name="Subramanian E."/>
            <person name="Araus A.J."/>
            <person name="Petzold A."/>
            <person name="Susuki M."/>
            <person name="Suzuki K.-i.T."/>
            <person name="Hayashi T."/>
            <person name="Toyoda A."/>
            <person name="Oliveira C."/>
            <person name="Osipova E."/>
            <person name="Leigh N.D."/>
            <person name="Simon A."/>
            <person name="Yun M.H."/>
        </authorList>
    </citation>
    <scope>NUCLEOTIDE SEQUENCE</scope>
    <source>
        <strain evidence="2">20211129_DDA</strain>
        <tissue evidence="2">Liver</tissue>
    </source>
</reference>
<keyword evidence="3" id="KW-1185">Reference proteome</keyword>
<comment type="caution">
    <text evidence="2">The sequence shown here is derived from an EMBL/GenBank/DDBJ whole genome shotgun (WGS) entry which is preliminary data.</text>
</comment>
<gene>
    <name evidence="2" type="ORF">NDU88_006564</name>
</gene>
<evidence type="ECO:0000256" key="1">
    <source>
        <dbReference type="SAM" id="MobiDB-lite"/>
    </source>
</evidence>
<evidence type="ECO:0000313" key="2">
    <source>
        <dbReference type="EMBL" id="KAJ1118373.1"/>
    </source>
</evidence>
<accession>A0AAV7NQL9</accession>
<dbReference type="AlphaFoldDB" id="A0AAV7NQL9"/>
<protein>
    <submittedName>
        <fullName evidence="2">Uncharacterized protein</fullName>
    </submittedName>
</protein>
<dbReference type="Proteomes" id="UP001066276">
    <property type="component" value="Chromosome 8"/>
</dbReference>
<feature type="compositionally biased region" description="Basic and acidic residues" evidence="1">
    <location>
        <begin position="7"/>
        <end position="23"/>
    </location>
</feature>
<organism evidence="2 3">
    <name type="scientific">Pleurodeles waltl</name>
    <name type="common">Iberian ribbed newt</name>
    <dbReference type="NCBI Taxonomy" id="8319"/>
    <lineage>
        <taxon>Eukaryota</taxon>
        <taxon>Metazoa</taxon>
        <taxon>Chordata</taxon>
        <taxon>Craniata</taxon>
        <taxon>Vertebrata</taxon>
        <taxon>Euteleostomi</taxon>
        <taxon>Amphibia</taxon>
        <taxon>Batrachia</taxon>
        <taxon>Caudata</taxon>
        <taxon>Salamandroidea</taxon>
        <taxon>Salamandridae</taxon>
        <taxon>Pleurodelinae</taxon>
        <taxon>Pleurodeles</taxon>
    </lineage>
</organism>